<keyword evidence="3" id="KW-1185">Reference proteome</keyword>
<dbReference type="RefSeq" id="WP_127707154.1">
    <property type="nucleotide sequence ID" value="NZ_SACK01000008.1"/>
</dbReference>
<dbReference type="Proteomes" id="UP000282759">
    <property type="component" value="Unassembled WGS sequence"/>
</dbReference>
<dbReference type="AlphaFoldDB" id="A0A437MLF3"/>
<dbReference type="EMBL" id="SACK01000008">
    <property type="protein sequence ID" value="RVT98500.1"/>
    <property type="molecule type" value="Genomic_DNA"/>
</dbReference>
<sequence>MVAKIKSGKSLKGALFYNEQKVADGKALLLEAVGYAKEVPQLTISDKLFRLQDLAGRNQRVTTNTVHISLNFGLKEILSAEQLATIAGVYMEGIGFGAQPYLVYQHLDAGHPHIHILSTNIDRDGKRISLHDLGRTKSESTRKEIEIDFGLQRAEDAKPDEELRIEPVIYGAVHTKRAMEQVVRLVTNRYRFTSLPEFNAVLQQFNVLADRGSQSSTMRKQNGLRYWVIGPKGTKIGVPIKASALKGKPTLKLLEQRFTLNSTLRRSLKEKVRLKVDRALVGARTIREFQEYLKGENISAVIRRTDNGLIYGLTLVDNELRTVFNGSDLGKGYAAAAIASKLADTPEGKIQRSQVWEKQRPQQTVVPYAGKETLLNTLLAPTADDPATLAALRPKRKKKRRLNL</sequence>
<comment type="caution">
    <text evidence="2">The sequence shown here is derived from an EMBL/GenBank/DDBJ whole genome shotgun (WGS) entry which is preliminary data.</text>
</comment>
<organism evidence="2 3">
    <name type="scientific">Mucilaginibacter limnophilus</name>
    <dbReference type="NCBI Taxonomy" id="1932778"/>
    <lineage>
        <taxon>Bacteria</taxon>
        <taxon>Pseudomonadati</taxon>
        <taxon>Bacteroidota</taxon>
        <taxon>Sphingobacteriia</taxon>
        <taxon>Sphingobacteriales</taxon>
        <taxon>Sphingobacteriaceae</taxon>
        <taxon>Mucilaginibacter</taxon>
    </lineage>
</organism>
<proteinExistence type="predicted"/>
<dbReference type="InterPro" id="IPR005094">
    <property type="entry name" value="Endonuclease_MobA/VirD2"/>
</dbReference>
<evidence type="ECO:0000313" key="3">
    <source>
        <dbReference type="Proteomes" id="UP000282759"/>
    </source>
</evidence>
<accession>A0A437MLF3</accession>
<protein>
    <submittedName>
        <fullName evidence="2">Relaxase</fullName>
    </submittedName>
</protein>
<dbReference type="OrthoDB" id="915634at2"/>
<feature type="domain" description="MobA/VirD2-like nuclease" evidence="1">
    <location>
        <begin position="36"/>
        <end position="151"/>
    </location>
</feature>
<evidence type="ECO:0000259" key="1">
    <source>
        <dbReference type="Pfam" id="PF03432"/>
    </source>
</evidence>
<evidence type="ECO:0000313" key="2">
    <source>
        <dbReference type="EMBL" id="RVT98500.1"/>
    </source>
</evidence>
<gene>
    <name evidence="2" type="ORF">EOD41_17080</name>
</gene>
<name>A0A437MLF3_9SPHI</name>
<dbReference type="Pfam" id="PF03432">
    <property type="entry name" value="Relaxase"/>
    <property type="match status" value="1"/>
</dbReference>
<reference evidence="2 3" key="1">
    <citation type="submission" date="2019-01" db="EMBL/GenBank/DDBJ databases">
        <authorList>
            <person name="Chen W.-M."/>
        </authorList>
    </citation>
    <scope>NUCLEOTIDE SEQUENCE [LARGE SCALE GENOMIC DNA]</scope>
    <source>
        <strain evidence="2 3">YBJ-36</strain>
    </source>
</reference>